<dbReference type="EMBL" id="CP001349">
    <property type="protein sequence ID" value="ACL61480.1"/>
    <property type="molecule type" value="Genomic_DNA"/>
</dbReference>
<dbReference type="RefSeq" id="WP_015933049.1">
    <property type="nucleotide sequence ID" value="NC_011894.1"/>
</dbReference>
<evidence type="ECO:0000313" key="1">
    <source>
        <dbReference type="EMBL" id="ACL61480.1"/>
    </source>
</evidence>
<dbReference type="HOGENOM" id="CLU_2155389_0_0_5"/>
<dbReference type="STRING" id="460265.Mnod_6719"/>
<sequence>MTTQVPPPIEDTLELRERLAGAWRAVFDNAVERGSPPQAVVETMASVAHERFAELFGASAAASYLQLLSEQLRDIDHDEAAFLVRGEEPRQPVAGGEPLIDPVWIDGQELI</sequence>
<dbReference type="eggNOG" id="ENOG50311XB">
    <property type="taxonomic scope" value="Bacteria"/>
</dbReference>
<dbReference type="Proteomes" id="UP000008207">
    <property type="component" value="Chromosome"/>
</dbReference>
<gene>
    <name evidence="1" type="ordered locus">Mnod_6719</name>
</gene>
<proteinExistence type="predicted"/>
<reference evidence="1 2" key="1">
    <citation type="submission" date="2009-01" db="EMBL/GenBank/DDBJ databases">
        <title>Complete sequence of chromosome of Methylobacterium nodulans ORS 2060.</title>
        <authorList>
            <consortium name="US DOE Joint Genome Institute"/>
            <person name="Lucas S."/>
            <person name="Copeland A."/>
            <person name="Lapidus A."/>
            <person name="Glavina del Rio T."/>
            <person name="Dalin E."/>
            <person name="Tice H."/>
            <person name="Bruce D."/>
            <person name="Goodwin L."/>
            <person name="Pitluck S."/>
            <person name="Sims D."/>
            <person name="Brettin T."/>
            <person name="Detter J.C."/>
            <person name="Han C."/>
            <person name="Larimer F."/>
            <person name="Land M."/>
            <person name="Hauser L."/>
            <person name="Kyrpides N."/>
            <person name="Ivanova N."/>
            <person name="Marx C.J."/>
            <person name="Richardson P."/>
        </authorList>
    </citation>
    <scope>NUCLEOTIDE SEQUENCE [LARGE SCALE GENOMIC DNA]</scope>
    <source>
        <strain evidence="2">LMG 21967 / CNCM I-2342 / ORS 2060</strain>
    </source>
</reference>
<dbReference type="AlphaFoldDB" id="B8IEY7"/>
<dbReference type="KEGG" id="mno:Mnod_6719"/>
<evidence type="ECO:0000313" key="2">
    <source>
        <dbReference type="Proteomes" id="UP000008207"/>
    </source>
</evidence>
<name>B8IEY7_METNO</name>
<keyword evidence="2" id="KW-1185">Reference proteome</keyword>
<accession>B8IEY7</accession>
<organism evidence="1 2">
    <name type="scientific">Methylobacterium nodulans (strain LMG 21967 / CNCM I-2342 / ORS 2060)</name>
    <dbReference type="NCBI Taxonomy" id="460265"/>
    <lineage>
        <taxon>Bacteria</taxon>
        <taxon>Pseudomonadati</taxon>
        <taxon>Pseudomonadota</taxon>
        <taxon>Alphaproteobacteria</taxon>
        <taxon>Hyphomicrobiales</taxon>
        <taxon>Methylobacteriaceae</taxon>
        <taxon>Methylobacterium</taxon>
    </lineage>
</organism>
<protein>
    <submittedName>
        <fullName evidence="1">Uncharacterized protein</fullName>
    </submittedName>
</protein>